<organism evidence="3 4">
    <name type="scientific">Exocentrus adspersus</name>
    <dbReference type="NCBI Taxonomy" id="1586481"/>
    <lineage>
        <taxon>Eukaryota</taxon>
        <taxon>Metazoa</taxon>
        <taxon>Ecdysozoa</taxon>
        <taxon>Arthropoda</taxon>
        <taxon>Hexapoda</taxon>
        <taxon>Insecta</taxon>
        <taxon>Pterygota</taxon>
        <taxon>Neoptera</taxon>
        <taxon>Endopterygota</taxon>
        <taxon>Coleoptera</taxon>
        <taxon>Polyphaga</taxon>
        <taxon>Cucujiformia</taxon>
        <taxon>Chrysomeloidea</taxon>
        <taxon>Cerambycidae</taxon>
        <taxon>Lamiinae</taxon>
        <taxon>Acanthocinini</taxon>
        <taxon>Exocentrus</taxon>
    </lineage>
</organism>
<keyword evidence="4" id="KW-1185">Reference proteome</keyword>
<comment type="caution">
    <text evidence="3">The sequence shown here is derived from an EMBL/GenBank/DDBJ whole genome shotgun (WGS) entry which is preliminary data.</text>
</comment>
<name>A0AAV8VNR8_9CUCU</name>
<feature type="region of interest" description="Disordered" evidence="2">
    <location>
        <begin position="249"/>
        <end position="307"/>
    </location>
</feature>
<protein>
    <recommendedName>
        <fullName evidence="5">Capon-like protein</fullName>
    </recommendedName>
</protein>
<reference evidence="3 4" key="1">
    <citation type="journal article" date="2023" name="Insect Mol. Biol.">
        <title>Genome sequencing provides insights into the evolution of gene families encoding plant cell wall-degrading enzymes in longhorned beetles.</title>
        <authorList>
            <person name="Shin N.R."/>
            <person name="Okamura Y."/>
            <person name="Kirsch R."/>
            <person name="Pauchet Y."/>
        </authorList>
    </citation>
    <scope>NUCLEOTIDE SEQUENCE [LARGE SCALE GENOMIC DNA]</scope>
    <source>
        <strain evidence="3">EAD_L_NR</strain>
    </source>
</reference>
<gene>
    <name evidence="3" type="ORF">NQ315_004601</name>
</gene>
<dbReference type="AlphaFoldDB" id="A0AAV8VNR8"/>
<dbReference type="InterPro" id="IPR051133">
    <property type="entry name" value="Adapter_Engulfment-Domain"/>
</dbReference>
<feature type="coiled-coil region" evidence="1">
    <location>
        <begin position="343"/>
        <end position="374"/>
    </location>
</feature>
<evidence type="ECO:0000256" key="1">
    <source>
        <dbReference type="SAM" id="Coils"/>
    </source>
</evidence>
<evidence type="ECO:0000256" key="2">
    <source>
        <dbReference type="SAM" id="MobiDB-lite"/>
    </source>
</evidence>
<dbReference type="InterPro" id="IPR011993">
    <property type="entry name" value="PH-like_dom_sf"/>
</dbReference>
<keyword evidence="1" id="KW-0175">Coiled coil</keyword>
<dbReference type="EMBL" id="JANEYG010000049">
    <property type="protein sequence ID" value="KAJ8915789.1"/>
    <property type="molecule type" value="Genomic_DNA"/>
</dbReference>
<accession>A0AAV8VNR8</accession>
<evidence type="ECO:0000313" key="3">
    <source>
        <dbReference type="EMBL" id="KAJ8915789.1"/>
    </source>
</evidence>
<dbReference type="PANTHER" id="PTHR11232:SF17">
    <property type="entry name" value="CAPON-LIKE PROTEIN"/>
    <property type="match status" value="1"/>
</dbReference>
<dbReference type="PANTHER" id="PTHR11232">
    <property type="entry name" value="PHOSPHOTYROSINE INTERACTION DOMAIN-CONTAINING FAMILY MEMBER"/>
    <property type="match status" value="1"/>
</dbReference>
<feature type="compositionally biased region" description="Pro residues" evidence="2">
    <location>
        <begin position="289"/>
        <end position="302"/>
    </location>
</feature>
<feature type="region of interest" description="Disordered" evidence="2">
    <location>
        <begin position="151"/>
        <end position="187"/>
    </location>
</feature>
<feature type="region of interest" description="Disordered" evidence="2">
    <location>
        <begin position="546"/>
        <end position="568"/>
    </location>
</feature>
<dbReference type="Proteomes" id="UP001159042">
    <property type="component" value="Unassembled WGS sequence"/>
</dbReference>
<dbReference type="GO" id="GO:0050998">
    <property type="term" value="F:nitric-oxide synthase binding"/>
    <property type="evidence" value="ECO:0007669"/>
    <property type="project" value="TreeGrafter"/>
</dbReference>
<feature type="compositionally biased region" description="Low complexity" evidence="2">
    <location>
        <begin position="588"/>
        <end position="628"/>
    </location>
</feature>
<feature type="region of interest" description="Disordered" evidence="2">
    <location>
        <begin position="582"/>
        <end position="651"/>
    </location>
</feature>
<proteinExistence type="predicted"/>
<evidence type="ECO:0000313" key="4">
    <source>
        <dbReference type="Proteomes" id="UP001159042"/>
    </source>
</evidence>
<evidence type="ECO:0008006" key="5">
    <source>
        <dbReference type="Google" id="ProtNLM"/>
    </source>
</evidence>
<sequence length="792" mass="88352">MGDPEIGKKKQDVLSKARSKLLNLSEALKSPKTLEIPDQKKTLTKSMTQVTLDYFLKHFPNKEKNCIYANTRDPSKRNHPTLLKQNSVDSYPIQIKISCEDDETFPDIYSRTKPAPVFVDKLEAPRDAEALALERPRKKLSFRDPEIVGTNNSRLKVNDNKNNGCGTLSRKMERKPSPKLKRSNSSIGILQEPNFDDYDLESQAMRVVRTIGQAFEVCHKLSINAPENDHLENDEDTLSQDLLSDRLSDTASDKVKKDTADHASDRASLPPEDTNKKDPYLDNNKISNKPPPQIDVLAPPPTTNSKKSSLISAETYAAPHSDSLMNNANTSTERNAIPPPGSALSAHHEIQLLREQLEQQSQQTHAAMAQLQLVREQLAAEQSARLEAQARTHQLLVHNRELLDHIAALVAHLQGGDKPGQQQALPHMVMPQCQPHPATGDLTEASKLDNSVLQTLGLNPQGLIENRAVTSCLPSSPLHNVYNPNRSMPTFVYPPPSTDVKSFESQLFQNLQTFTGGYSPSSPFPYGYSPNLSTLPPAFYNQPLLNNSYTLQPPPQRKMQQSPLTNHSFTGAIGAETRLTPTRTSEIPPHSNQPIPSQNQQQPQNPDYQQYSQKNQSQSNQHLQVQQSIRQQREASPNPQNEIRESHFIKPLAQMGTLTTTDTEGRVRVIVPVPSNANEDSATLLSNLRITDDLRPLNGPPITRSTSEKVPNRSELMSQLTSTAKVERWFELLEPISISRPESGFVSCQDADPEEDEDERAILEGTRMLLSKLSARKQRKLLGLKLGKVTTF</sequence>
<feature type="compositionally biased region" description="Polar residues" evidence="2">
    <location>
        <begin position="151"/>
        <end position="166"/>
    </location>
</feature>
<dbReference type="Gene3D" id="2.30.29.30">
    <property type="entry name" value="Pleckstrin-homology domain (PH domain)/Phosphotyrosine-binding domain (PTB)"/>
    <property type="match status" value="1"/>
</dbReference>
<feature type="compositionally biased region" description="Basic and acidic residues" evidence="2">
    <location>
        <begin position="249"/>
        <end position="265"/>
    </location>
</feature>
<feature type="compositionally biased region" description="Polar residues" evidence="2">
    <location>
        <begin position="558"/>
        <end position="568"/>
    </location>
</feature>